<gene>
    <name evidence="3" type="ORF">ED208_10265</name>
</gene>
<sequence>MSIKDSRWGRAAAGQNYQRPGRSGYGQWRPTGRLWRHNEIHGGENVRIRRAAAWLSALGGLLALAAQAAPPSLGSPAPELRAEPLAGGESQGLADYRGRVVYLDFWATWCAPCRISLPLLDGLRAEYAVRGFEVLGVSLDEERGKALQVVRQLGLRYPTLAAPEPASLLPFGIGQMPSAYLLDRQGRVRYIHQGFRRSDLPTIRSEIEKLLEEKS</sequence>
<dbReference type="InterPro" id="IPR013766">
    <property type="entry name" value="Thioredoxin_domain"/>
</dbReference>
<evidence type="ECO:0000313" key="3">
    <source>
        <dbReference type="EMBL" id="ROH89511.1"/>
    </source>
</evidence>
<feature type="domain" description="Thioredoxin" evidence="2">
    <location>
        <begin position="71"/>
        <end position="212"/>
    </location>
</feature>
<evidence type="ECO:0000313" key="4">
    <source>
        <dbReference type="Proteomes" id="UP000282106"/>
    </source>
</evidence>
<dbReference type="Pfam" id="PF00578">
    <property type="entry name" value="AhpC-TSA"/>
    <property type="match status" value="1"/>
</dbReference>
<dbReference type="SUPFAM" id="SSF52833">
    <property type="entry name" value="Thioredoxin-like"/>
    <property type="match status" value="1"/>
</dbReference>
<name>A0A3N0VA76_9GAMM</name>
<keyword evidence="4" id="KW-1185">Reference proteome</keyword>
<organism evidence="3 4">
    <name type="scientific">Stagnimonas aquatica</name>
    <dbReference type="NCBI Taxonomy" id="2689987"/>
    <lineage>
        <taxon>Bacteria</taxon>
        <taxon>Pseudomonadati</taxon>
        <taxon>Pseudomonadota</taxon>
        <taxon>Gammaproteobacteria</taxon>
        <taxon>Nevskiales</taxon>
        <taxon>Nevskiaceae</taxon>
        <taxon>Stagnimonas</taxon>
    </lineage>
</organism>
<comment type="caution">
    <text evidence="3">The sequence shown here is derived from an EMBL/GenBank/DDBJ whole genome shotgun (WGS) entry which is preliminary data.</text>
</comment>
<dbReference type="GO" id="GO:0016491">
    <property type="term" value="F:oxidoreductase activity"/>
    <property type="evidence" value="ECO:0007669"/>
    <property type="project" value="InterPro"/>
</dbReference>
<protein>
    <submittedName>
        <fullName evidence="3">TlpA family protein disulfide reductase</fullName>
    </submittedName>
</protein>
<dbReference type="PANTHER" id="PTHR42852:SF13">
    <property type="entry name" value="PROTEIN DIPZ"/>
    <property type="match status" value="1"/>
</dbReference>
<dbReference type="AlphaFoldDB" id="A0A3N0VA76"/>
<dbReference type="CDD" id="cd02966">
    <property type="entry name" value="TlpA_like_family"/>
    <property type="match status" value="1"/>
</dbReference>
<dbReference type="EMBL" id="RJVO01000004">
    <property type="protein sequence ID" value="ROH89511.1"/>
    <property type="molecule type" value="Genomic_DNA"/>
</dbReference>
<dbReference type="Gene3D" id="3.40.30.10">
    <property type="entry name" value="Glutaredoxin"/>
    <property type="match status" value="1"/>
</dbReference>
<reference evidence="3 4" key="1">
    <citation type="submission" date="2018-10" db="EMBL/GenBank/DDBJ databases">
        <authorList>
            <person name="Chen W.-M."/>
        </authorList>
    </citation>
    <scope>NUCLEOTIDE SEQUENCE [LARGE SCALE GENOMIC DNA]</scope>
    <source>
        <strain evidence="3 4">THS-13</strain>
    </source>
</reference>
<dbReference type="InterPro" id="IPR036249">
    <property type="entry name" value="Thioredoxin-like_sf"/>
</dbReference>
<evidence type="ECO:0000259" key="2">
    <source>
        <dbReference type="PROSITE" id="PS51352"/>
    </source>
</evidence>
<dbReference type="InParanoid" id="A0A3N0VA76"/>
<dbReference type="PANTHER" id="PTHR42852">
    <property type="entry name" value="THIOL:DISULFIDE INTERCHANGE PROTEIN DSBE"/>
    <property type="match status" value="1"/>
</dbReference>
<evidence type="ECO:0000256" key="1">
    <source>
        <dbReference type="SAM" id="MobiDB-lite"/>
    </source>
</evidence>
<accession>A0A3N0VA76</accession>
<dbReference type="GO" id="GO:0016209">
    <property type="term" value="F:antioxidant activity"/>
    <property type="evidence" value="ECO:0007669"/>
    <property type="project" value="InterPro"/>
</dbReference>
<dbReference type="PROSITE" id="PS51352">
    <property type="entry name" value="THIOREDOXIN_2"/>
    <property type="match status" value="1"/>
</dbReference>
<proteinExistence type="predicted"/>
<dbReference type="Proteomes" id="UP000282106">
    <property type="component" value="Unassembled WGS sequence"/>
</dbReference>
<feature type="region of interest" description="Disordered" evidence="1">
    <location>
        <begin position="1"/>
        <end position="25"/>
    </location>
</feature>
<dbReference type="InterPro" id="IPR050553">
    <property type="entry name" value="Thioredoxin_ResA/DsbE_sf"/>
</dbReference>
<dbReference type="InterPro" id="IPR000866">
    <property type="entry name" value="AhpC/TSA"/>
</dbReference>